<accession>A0ABQ9G5G9</accession>
<protein>
    <submittedName>
        <fullName evidence="2">Uncharacterized protein</fullName>
    </submittedName>
</protein>
<gene>
    <name evidence="2" type="ORF">PR048_032543</name>
</gene>
<reference evidence="2 3" key="1">
    <citation type="submission" date="2023-02" db="EMBL/GenBank/DDBJ databases">
        <title>LHISI_Scaffold_Assembly.</title>
        <authorList>
            <person name="Stuart O.P."/>
            <person name="Cleave R."/>
            <person name="Magrath M.J.L."/>
            <person name="Mikheyev A.S."/>
        </authorList>
    </citation>
    <scope>NUCLEOTIDE SEQUENCE [LARGE SCALE GENOMIC DNA]</scope>
    <source>
        <strain evidence="2">Daus_M_001</strain>
        <tissue evidence="2">Leg muscle</tissue>
    </source>
</reference>
<feature type="region of interest" description="Disordered" evidence="1">
    <location>
        <begin position="192"/>
        <end position="211"/>
    </location>
</feature>
<proteinExistence type="predicted"/>
<evidence type="ECO:0000313" key="3">
    <source>
        <dbReference type="Proteomes" id="UP001159363"/>
    </source>
</evidence>
<dbReference type="Proteomes" id="UP001159363">
    <property type="component" value="Chromosome 15"/>
</dbReference>
<organism evidence="2 3">
    <name type="scientific">Dryococelus australis</name>
    <dbReference type="NCBI Taxonomy" id="614101"/>
    <lineage>
        <taxon>Eukaryota</taxon>
        <taxon>Metazoa</taxon>
        <taxon>Ecdysozoa</taxon>
        <taxon>Arthropoda</taxon>
        <taxon>Hexapoda</taxon>
        <taxon>Insecta</taxon>
        <taxon>Pterygota</taxon>
        <taxon>Neoptera</taxon>
        <taxon>Polyneoptera</taxon>
        <taxon>Phasmatodea</taxon>
        <taxon>Verophasmatodea</taxon>
        <taxon>Anareolatae</taxon>
        <taxon>Phasmatidae</taxon>
        <taxon>Eurycanthinae</taxon>
        <taxon>Dryococelus</taxon>
    </lineage>
</organism>
<comment type="caution">
    <text evidence="2">The sequence shown here is derived from an EMBL/GenBank/DDBJ whole genome shotgun (WGS) entry which is preliminary data.</text>
</comment>
<evidence type="ECO:0000313" key="2">
    <source>
        <dbReference type="EMBL" id="KAJ8866682.1"/>
    </source>
</evidence>
<sequence length="361" mass="39961">MSVALYTHFTSPHHVPYVMDYALQITLLADTTYPNVKILQRAVINITAKDVTSKTVSYSSVSRYRCSAGFLGDLPFPLLLHSGAGPYSLQTLSSALNTSLMMECHRISVEWAEPTWDERFPCIYWPSRSPDLNPMRLFTCGHVSRTQHLSQTSQCFASMWNNAASTSVACLRLQVSLRASMSRLTRYAEIPGTPYRNHGTPPHPRPRGKLPETKGRMVYSNGGGCICACAPSPRYPRSQWPANERVEMAPVYVDANCGRLISFPYCLLRCVRPRQLWMSPWPFPHPLGQSGREPGSIPGVGIVPDDAVDGQVFSGISRSFPRSVAVPYSPDFTLVGSQDLDVKAAQISPLEEQPLDGTRPA</sequence>
<keyword evidence="3" id="KW-1185">Reference proteome</keyword>
<name>A0ABQ9G5G9_9NEOP</name>
<evidence type="ECO:0000256" key="1">
    <source>
        <dbReference type="SAM" id="MobiDB-lite"/>
    </source>
</evidence>
<dbReference type="EMBL" id="JARBHB010000016">
    <property type="protein sequence ID" value="KAJ8866682.1"/>
    <property type="molecule type" value="Genomic_DNA"/>
</dbReference>